<feature type="transmembrane region" description="Helical" evidence="1">
    <location>
        <begin position="288"/>
        <end position="306"/>
    </location>
</feature>
<evidence type="ECO:0000313" key="2">
    <source>
        <dbReference type="EMBL" id="MBD2184778.1"/>
    </source>
</evidence>
<protein>
    <submittedName>
        <fullName evidence="2">Uncharacterized protein</fullName>
    </submittedName>
</protein>
<keyword evidence="1" id="KW-0812">Transmembrane</keyword>
<keyword evidence="3" id="KW-1185">Reference proteome</keyword>
<dbReference type="EMBL" id="JACJPW010000094">
    <property type="protein sequence ID" value="MBD2184778.1"/>
    <property type="molecule type" value="Genomic_DNA"/>
</dbReference>
<name>A0A926ZIS5_9CYAN</name>
<keyword evidence="1" id="KW-1133">Transmembrane helix</keyword>
<keyword evidence="1" id="KW-0472">Membrane</keyword>
<feature type="transmembrane region" description="Helical" evidence="1">
    <location>
        <begin position="172"/>
        <end position="192"/>
    </location>
</feature>
<evidence type="ECO:0000313" key="3">
    <source>
        <dbReference type="Proteomes" id="UP000641646"/>
    </source>
</evidence>
<feature type="transmembrane region" description="Helical" evidence="1">
    <location>
        <begin position="6"/>
        <end position="25"/>
    </location>
</feature>
<dbReference type="Proteomes" id="UP000641646">
    <property type="component" value="Unassembled WGS sequence"/>
</dbReference>
<dbReference type="AlphaFoldDB" id="A0A926ZIS5"/>
<proteinExistence type="predicted"/>
<accession>A0A926ZIS5</accession>
<reference evidence="2" key="1">
    <citation type="journal article" date="2015" name="ISME J.">
        <title>Draft Genome Sequence of Streptomyces incarnatus NRRL8089, which Produces the Nucleoside Antibiotic Sinefungin.</title>
        <authorList>
            <person name="Oshima K."/>
            <person name="Hattori M."/>
            <person name="Shimizu H."/>
            <person name="Fukuda K."/>
            <person name="Nemoto M."/>
            <person name="Inagaki K."/>
            <person name="Tamura T."/>
        </authorList>
    </citation>
    <scope>NUCLEOTIDE SEQUENCE</scope>
    <source>
        <strain evidence="2">FACHB-1375</strain>
    </source>
</reference>
<dbReference type="RefSeq" id="WP_190471835.1">
    <property type="nucleotide sequence ID" value="NZ_JACJPW010000094.1"/>
</dbReference>
<comment type="caution">
    <text evidence="2">The sequence shown here is derived from an EMBL/GenBank/DDBJ whole genome shotgun (WGS) entry which is preliminary data.</text>
</comment>
<reference evidence="2" key="2">
    <citation type="submission" date="2020-08" db="EMBL/GenBank/DDBJ databases">
        <authorList>
            <person name="Chen M."/>
            <person name="Teng W."/>
            <person name="Zhao L."/>
            <person name="Hu C."/>
            <person name="Zhou Y."/>
            <person name="Han B."/>
            <person name="Song L."/>
            <person name="Shu W."/>
        </authorList>
    </citation>
    <scope>NUCLEOTIDE SEQUENCE</scope>
    <source>
        <strain evidence="2">FACHB-1375</strain>
    </source>
</reference>
<organism evidence="2 3">
    <name type="scientific">Aerosakkonema funiforme FACHB-1375</name>
    <dbReference type="NCBI Taxonomy" id="2949571"/>
    <lineage>
        <taxon>Bacteria</taxon>
        <taxon>Bacillati</taxon>
        <taxon>Cyanobacteriota</taxon>
        <taxon>Cyanophyceae</taxon>
        <taxon>Oscillatoriophycideae</taxon>
        <taxon>Aerosakkonematales</taxon>
        <taxon>Aerosakkonemataceae</taxon>
        <taxon>Aerosakkonema</taxon>
    </lineage>
</organism>
<gene>
    <name evidence="2" type="ORF">H6G03_27525</name>
</gene>
<evidence type="ECO:0000256" key="1">
    <source>
        <dbReference type="SAM" id="Phobius"/>
    </source>
</evidence>
<sequence>MDVPTIVNVAIGLIFIYLILSLLTSEIQEAIATFREWRAKQLKNSIRTLLNKNLTEQFYAHDLIKSLNQAGHKRNSVGPSYIPSEMFAYALVDILNLYFKGSQSIAAVETKITSSDLPPKLKDILSAFAKKIQNQDRGIEPAIQDLQHEIATWFDETMARASGVYKRNAKGVSFLIGLAVAVMANADTVYLMQRLYKDEVLRSTVSQVSEEILARNSDAIVQCLNTAKDQASKDKCLLPLRENVHTALNDISSLPIGWNIGNPLKQLQEQQSIAPMGNWDWRGIVKVIWGWILTAVAISMGAPFWFEILNKVVNVRNAGRKPKSTSN</sequence>